<dbReference type="STRING" id="6265.A0A0B2VSY0"/>
<dbReference type="GO" id="GO:0008061">
    <property type="term" value="F:chitin binding"/>
    <property type="evidence" value="ECO:0007669"/>
    <property type="project" value="InterPro"/>
</dbReference>
<comment type="caution">
    <text evidence="3">The sequence shown here is derived from an EMBL/GenBank/DDBJ whole genome shotgun (WGS) entry which is preliminary data.</text>
</comment>
<evidence type="ECO:0000313" key="3">
    <source>
        <dbReference type="EMBL" id="KHN84768.1"/>
    </source>
</evidence>
<reference evidence="3 4" key="1">
    <citation type="submission" date="2014-11" db="EMBL/GenBank/DDBJ databases">
        <title>Genetic blueprint of the zoonotic pathogen Toxocara canis.</title>
        <authorList>
            <person name="Zhu X.-Q."/>
            <person name="Korhonen P.K."/>
            <person name="Cai H."/>
            <person name="Young N.D."/>
            <person name="Nejsum P."/>
            <person name="von Samson-Himmelstjerna G."/>
            <person name="Boag P.R."/>
            <person name="Tan P."/>
            <person name="Li Q."/>
            <person name="Min J."/>
            <person name="Yang Y."/>
            <person name="Wang X."/>
            <person name="Fang X."/>
            <person name="Hall R.S."/>
            <person name="Hofmann A."/>
            <person name="Sternberg P.W."/>
            <person name="Jex A.R."/>
            <person name="Gasser R.B."/>
        </authorList>
    </citation>
    <scope>NUCLEOTIDE SEQUENCE [LARGE SCALE GENOMIC DNA]</scope>
    <source>
        <strain evidence="3">PN_DK_2014</strain>
    </source>
</reference>
<accession>A0A0B2VSY0</accession>
<dbReference type="InterPro" id="IPR036508">
    <property type="entry name" value="Chitin-bd_dom_sf"/>
</dbReference>
<sequence length="1280" mass="135875">MSSSSFSSSTNYRSVRLSSFVVVLFVVLRIPVTKTAKTPIIGGKCEIGTADVHIGGKQTQFFLKCEATQGSEKGTGIWVVKSRAASPPQSVAESPVRVAVVHSVNAEAQQQPRQSSRYPSNICVQDMGAREGGSCSVPMTCLQQNVDDTSTFLQCDQNSNRWIRRSCSDGLTFSFEQQACVASVKQNYHRYVAHLCMDGSAPRGLCSNDASCPPRFRCTAQSLCCPLVNVYCSVQDQCATICPSHKFCSPLTDCCRPLLTGGGSCVSTRQCRRGLVCSHGQCLEDVLPKFIVTNDTAKCGILSSCTNDTDCRAHMRCMNGCCVVTQCATGYAHTAALTRCTLQQQCPPQTVCYAGRCCPIGYQFNETDQTPKDTTTTNGTTDPAYSANQILLNEAESLTPINSFSSESYEKFKHKAPIQMHECIDEWSDVCSFDDPCQEGFTCIMGRCCRVSQLNHRPCMGGQMPLRSPRECIVHTDCPPDSTCDQNRCCRDINIIQQSNTNTSYSVRQSRLHSITDTQKTNVQMVTDLTEVRQQLSKAADLYTATTDTQFDTTYETTEQQPLAHNKELDAIEERLFENRLKHPESRVITGSIWRSDSHKKRICPNGMEGLSTPVMCSSHKQCPSGYTCKRKVCCKPLGCVAKCSRQRCDNSCTHQNLEMPSVQSASTQMTTTSTHIIKSTTRCLKDADCELTNMCPIRYTCLRDGQCCDLGVHCADGTTPSHECIDELCPRQFPTGGQGGLVCVFMQCSNSNPCAQGTCNNGYCCTPSNIASVASTPSQVLLSPSNFGAINLAGLPTAQIVPVAQGSSPFCTPGCPRGYSGCCGTQHPSCCHRQMCPGGLPSTGRPCFNSCPNGQICIAGVCCPQISSPAFNPISSCPSGGVAAGSCINGLCGTGFSCVTPINLCCPLGLGIAKPSSNPFVCPDGTQAAGACVNGRCGTGFSCTGGLCCNATSQNPRCLDGSQAVGACINGRCGAGYTCTTGNVCCPSTSVVTSVCPNGATPVGQCINNLCPTGYTCINNQCCPTTTTATCTDPSLSIGPCTAGNTCTDGGFACDVARNLCCPRIAPIGPCVGGSCPNGFTCYPPGTATTSRCYQQCAGTGTPVGPVVNNVCPVGSTLVFGECCRTTRLRAPPLTSHLSENHFDPLPNFPSADSIGTCMDGSPVVSGCIDGLCGAGLECINNFCCSRTTNNALSFSSQSTRAIGAACDVPQQCVGFAEGLSTCDMGICRCQPIAYTEGIACVRKKLLSLQLNDASPIDEEDTLSANGLSKPRNEGDKRP</sequence>
<dbReference type="OrthoDB" id="5791889at2759"/>
<dbReference type="InterPro" id="IPR007026">
    <property type="entry name" value="CC_domain"/>
</dbReference>
<dbReference type="Pfam" id="PF04942">
    <property type="entry name" value="CC"/>
    <property type="match status" value="2"/>
</dbReference>
<dbReference type="InterPro" id="IPR006150">
    <property type="entry name" value="Cys_repeat_1"/>
</dbReference>
<keyword evidence="4" id="KW-1185">Reference proteome</keyword>
<dbReference type="PANTHER" id="PTHR34150">
    <property type="entry name" value="PROTEIN CBG08832-RELATED"/>
    <property type="match status" value="1"/>
</dbReference>
<name>A0A0B2VSY0_TOXCA</name>
<dbReference type="PROSITE" id="PS50842">
    <property type="entry name" value="EXPANSIN_EG45"/>
    <property type="match status" value="1"/>
</dbReference>
<evidence type="ECO:0000313" key="4">
    <source>
        <dbReference type="Proteomes" id="UP000031036"/>
    </source>
</evidence>
<dbReference type="AlphaFoldDB" id="A0A0B2VSY0"/>
<dbReference type="Proteomes" id="UP000031036">
    <property type="component" value="Unassembled WGS sequence"/>
</dbReference>
<protein>
    <submittedName>
        <fullName evidence="3">Uncharacterized protein K04H4.2</fullName>
    </submittedName>
</protein>
<dbReference type="PANTHER" id="PTHR34150:SF7">
    <property type="entry name" value="PROTEIN CBG10108"/>
    <property type="match status" value="1"/>
</dbReference>
<dbReference type="EMBL" id="JPKZ01000903">
    <property type="protein sequence ID" value="KHN84768.1"/>
    <property type="molecule type" value="Genomic_DNA"/>
</dbReference>
<organism evidence="3 4">
    <name type="scientific">Toxocara canis</name>
    <name type="common">Canine roundworm</name>
    <dbReference type="NCBI Taxonomy" id="6265"/>
    <lineage>
        <taxon>Eukaryota</taxon>
        <taxon>Metazoa</taxon>
        <taxon>Ecdysozoa</taxon>
        <taxon>Nematoda</taxon>
        <taxon>Chromadorea</taxon>
        <taxon>Rhabditida</taxon>
        <taxon>Spirurina</taxon>
        <taxon>Ascaridomorpha</taxon>
        <taxon>Ascaridoidea</taxon>
        <taxon>Toxocaridae</taxon>
        <taxon>Toxocara</taxon>
    </lineage>
</organism>
<dbReference type="SUPFAM" id="SSF57625">
    <property type="entry name" value="Invertebrate chitin-binding proteins"/>
    <property type="match status" value="1"/>
</dbReference>
<feature type="region of interest" description="Disordered" evidence="1">
    <location>
        <begin position="1260"/>
        <end position="1280"/>
    </location>
</feature>
<dbReference type="OMA" id="NICCPIN"/>
<dbReference type="SMART" id="SM00289">
    <property type="entry name" value="WR1"/>
    <property type="match status" value="13"/>
</dbReference>
<evidence type="ECO:0000259" key="2">
    <source>
        <dbReference type="PROSITE" id="PS50842"/>
    </source>
</evidence>
<feature type="domain" description="Expansin-like EG45" evidence="2">
    <location>
        <begin position="935"/>
        <end position="1007"/>
    </location>
</feature>
<proteinExistence type="predicted"/>
<gene>
    <name evidence="3" type="primary">K04H4.2</name>
    <name evidence="3" type="ORF">Tcan_04286</name>
</gene>
<evidence type="ECO:0000256" key="1">
    <source>
        <dbReference type="SAM" id="MobiDB-lite"/>
    </source>
</evidence>
<dbReference type="InterPro" id="IPR007112">
    <property type="entry name" value="Expansin/allergen_DPBB_dom"/>
</dbReference>